<dbReference type="GO" id="GO:0006032">
    <property type="term" value="P:chitin catabolic process"/>
    <property type="evidence" value="ECO:0007669"/>
    <property type="project" value="UniProtKB-KW"/>
</dbReference>
<keyword evidence="4 11" id="KW-0378">Hydrolase</keyword>
<evidence type="ECO:0000313" key="17">
    <source>
        <dbReference type="Proteomes" id="UP000094569"/>
    </source>
</evidence>
<proteinExistence type="inferred from homology"/>
<keyword evidence="5" id="KW-0146">Chitin degradation</keyword>
<dbReference type="PROSITE" id="PS50941">
    <property type="entry name" value="CHIT_BIND_I_2"/>
    <property type="match status" value="1"/>
</dbReference>
<dbReference type="Gene3D" id="3.20.20.80">
    <property type="entry name" value="Glycosidases"/>
    <property type="match status" value="2"/>
</dbReference>
<dbReference type="PROSITE" id="PS01095">
    <property type="entry name" value="GH18_1"/>
    <property type="match status" value="1"/>
</dbReference>
<evidence type="ECO:0000256" key="6">
    <source>
        <dbReference type="ARBA" id="ARBA00023026"/>
    </source>
</evidence>
<dbReference type="EC" id="3.2.1.14" evidence="2"/>
<feature type="domain" description="Chitin-binding type-1" evidence="14">
    <location>
        <begin position="304"/>
        <end position="347"/>
    </location>
</feature>
<dbReference type="Gene3D" id="3.30.60.10">
    <property type="entry name" value="Endochitinase-like"/>
    <property type="match status" value="1"/>
</dbReference>
<evidence type="ECO:0000256" key="8">
    <source>
        <dbReference type="ARBA" id="ARBA00023295"/>
    </source>
</evidence>
<keyword evidence="7" id="KW-0119">Carbohydrate metabolism</keyword>
<evidence type="ECO:0000256" key="11">
    <source>
        <dbReference type="RuleBase" id="RU000489"/>
    </source>
</evidence>
<dbReference type="EMBL" id="JXNT01000006">
    <property type="protein sequence ID" value="ODM18520.1"/>
    <property type="molecule type" value="Genomic_DNA"/>
</dbReference>
<dbReference type="CDD" id="cd00598">
    <property type="entry name" value="GH18_chitinase-like"/>
    <property type="match status" value="1"/>
</dbReference>
<evidence type="ECO:0000256" key="3">
    <source>
        <dbReference type="ARBA" id="ARBA00022669"/>
    </source>
</evidence>
<evidence type="ECO:0000256" key="4">
    <source>
        <dbReference type="ARBA" id="ARBA00022801"/>
    </source>
</evidence>
<dbReference type="GO" id="GO:0005576">
    <property type="term" value="C:extracellular region"/>
    <property type="evidence" value="ECO:0007669"/>
    <property type="project" value="TreeGrafter"/>
</dbReference>
<gene>
    <name evidence="16" type="ORF">SI65_06392</name>
</gene>
<evidence type="ECO:0000313" key="16">
    <source>
        <dbReference type="EMBL" id="ODM18520.1"/>
    </source>
</evidence>
<dbReference type="VEuPathDB" id="FungiDB:SI65_06392"/>
<comment type="caution">
    <text evidence="16">The sequence shown here is derived from an EMBL/GenBank/DDBJ whole genome shotgun (WGS) entry which is preliminary data.</text>
</comment>
<evidence type="ECO:0000256" key="5">
    <source>
        <dbReference type="ARBA" id="ARBA00023024"/>
    </source>
</evidence>
<dbReference type="GO" id="GO:0008843">
    <property type="term" value="F:endochitinase activity"/>
    <property type="evidence" value="ECO:0007669"/>
    <property type="project" value="UniProtKB-EC"/>
</dbReference>
<keyword evidence="13" id="KW-0732">Signal</keyword>
<evidence type="ECO:0000256" key="7">
    <source>
        <dbReference type="ARBA" id="ARBA00023277"/>
    </source>
</evidence>
<keyword evidence="3 10" id="KW-0147">Chitin-binding</keyword>
<dbReference type="CDD" id="cd00035">
    <property type="entry name" value="ChtBD1"/>
    <property type="match status" value="1"/>
</dbReference>
<feature type="disulfide bond" evidence="10">
    <location>
        <begin position="320"/>
        <end position="334"/>
    </location>
</feature>
<dbReference type="Proteomes" id="UP000094569">
    <property type="component" value="Unassembled WGS sequence"/>
</dbReference>
<evidence type="ECO:0000256" key="10">
    <source>
        <dbReference type="PROSITE-ProRule" id="PRU00261"/>
    </source>
</evidence>
<comment type="caution">
    <text evidence="10">Lacks conserved residue(s) required for the propagation of feature annotation.</text>
</comment>
<keyword evidence="10" id="KW-1015">Disulfide bond</keyword>
<sequence length="432" mass="47592">MMKHVLLGLLAAQTALSTRFVMYIDQYHTKDFPGKNLTEGITHAVMGFAKSDLFTSESTPHYEPFEPVSTMRDRFSPDTKVLFAIGGWGDTEGFAAGAKDDTSRQQYAKNVAAVVEENGFDGVDIDWEYPGGNGENYKDIPNEEKTGEIDAFPKLLEAIKKELPEGKILSIATPGKKGDMIAYTDENGPKIAESVDMVNVMSYDLANRRNNVTKHHSSVEDSRETIKAYKGIGLPAGKLNLGFAYYAKWFMTAKDADCKAHPLGCEMQELETPDGKDTGKSGVLTFEKGTMATPNKDDLKESTDGSCGYGTMTTCPEGQCCSQYGTCGTTDAHCQAGCLSDYGTCKGLSIIDSWRRADKDGQLDEKAGGQYYFDDEEDLFWTWDTPEMIKRKFKDIVDEEKIGGVMAWSLGEDTLDFAHVKAMQEGVKERSA</sequence>
<evidence type="ECO:0000256" key="12">
    <source>
        <dbReference type="RuleBase" id="RU004453"/>
    </source>
</evidence>
<evidence type="ECO:0000256" key="9">
    <source>
        <dbReference type="ARBA" id="ARBA00023326"/>
    </source>
</evidence>
<name>A0A1E3BC22_ASPCR</name>
<dbReference type="PANTHER" id="PTHR11177:SF337">
    <property type="entry name" value="CHITINASE"/>
    <property type="match status" value="1"/>
</dbReference>
<comment type="similarity">
    <text evidence="12">Belongs to the glycosyl hydrolase 18 family.</text>
</comment>
<dbReference type="PROSITE" id="PS51910">
    <property type="entry name" value="GH18_2"/>
    <property type="match status" value="1"/>
</dbReference>
<dbReference type="InterPro" id="IPR050314">
    <property type="entry name" value="Glycosyl_Hydrlase_18"/>
</dbReference>
<dbReference type="GO" id="GO:0000272">
    <property type="term" value="P:polysaccharide catabolic process"/>
    <property type="evidence" value="ECO:0007669"/>
    <property type="project" value="UniProtKB-KW"/>
</dbReference>
<keyword evidence="9" id="KW-0624">Polysaccharide degradation</keyword>
<evidence type="ECO:0000256" key="13">
    <source>
        <dbReference type="SAM" id="SignalP"/>
    </source>
</evidence>
<accession>A0A1E3BC22</accession>
<reference evidence="16 17" key="1">
    <citation type="journal article" date="2016" name="BMC Genomics">
        <title>Comparative genomic and transcriptomic analyses of the Fuzhuan brick tea-fermentation fungus Aspergillus cristatus.</title>
        <authorList>
            <person name="Ge Y."/>
            <person name="Wang Y."/>
            <person name="Liu Y."/>
            <person name="Tan Y."/>
            <person name="Ren X."/>
            <person name="Zhang X."/>
            <person name="Hyde K.D."/>
            <person name="Liu Y."/>
            <person name="Liu Z."/>
        </authorList>
    </citation>
    <scope>NUCLEOTIDE SEQUENCE [LARGE SCALE GENOMIC DNA]</scope>
    <source>
        <strain evidence="16 17">GZAAS20.1005</strain>
    </source>
</reference>
<evidence type="ECO:0000256" key="1">
    <source>
        <dbReference type="ARBA" id="ARBA00000822"/>
    </source>
</evidence>
<dbReference type="PANTHER" id="PTHR11177">
    <property type="entry name" value="CHITINASE"/>
    <property type="match status" value="1"/>
</dbReference>
<keyword evidence="6" id="KW-0843">Virulence</keyword>
<dbReference type="InterPro" id="IPR017853">
    <property type="entry name" value="GH"/>
</dbReference>
<dbReference type="OrthoDB" id="73875at2759"/>
<dbReference type="SUPFAM" id="SSF57016">
    <property type="entry name" value="Plant lectins/antimicrobial peptides"/>
    <property type="match status" value="1"/>
</dbReference>
<dbReference type="Pfam" id="PF00704">
    <property type="entry name" value="Glyco_hydro_18"/>
    <property type="match status" value="1"/>
</dbReference>
<dbReference type="STRING" id="573508.A0A1E3BC22"/>
<evidence type="ECO:0000256" key="2">
    <source>
        <dbReference type="ARBA" id="ARBA00012729"/>
    </source>
</evidence>
<dbReference type="InterPro" id="IPR011583">
    <property type="entry name" value="Chitinase_II/V-like_cat"/>
</dbReference>
<dbReference type="SMART" id="SM00636">
    <property type="entry name" value="Glyco_18"/>
    <property type="match status" value="1"/>
</dbReference>
<keyword evidence="8 11" id="KW-0326">Glycosidase</keyword>
<feature type="domain" description="GH18" evidence="15">
    <location>
        <begin position="18"/>
        <end position="430"/>
    </location>
</feature>
<dbReference type="AlphaFoldDB" id="A0A1E3BC22"/>
<dbReference type="InterPro" id="IPR001002">
    <property type="entry name" value="Chitin-bd_1"/>
</dbReference>
<dbReference type="Pfam" id="PF00187">
    <property type="entry name" value="Chitin_bind_1"/>
    <property type="match status" value="1"/>
</dbReference>
<comment type="catalytic activity">
    <reaction evidence="1">
        <text>Random endo-hydrolysis of N-acetyl-beta-D-glucosaminide (1-&gt;4)-beta-linkages in chitin and chitodextrins.</text>
        <dbReference type="EC" id="3.2.1.14"/>
    </reaction>
</comment>
<feature type="chain" id="PRO_5009123570" description="chitinase" evidence="13">
    <location>
        <begin position="18"/>
        <end position="432"/>
    </location>
</feature>
<dbReference type="SMART" id="SM00270">
    <property type="entry name" value="ChtBD1"/>
    <property type="match status" value="1"/>
</dbReference>
<dbReference type="InterPro" id="IPR001223">
    <property type="entry name" value="Glyco_hydro18_cat"/>
</dbReference>
<protein>
    <recommendedName>
        <fullName evidence="2">chitinase</fullName>
        <ecNumber evidence="2">3.2.1.14</ecNumber>
    </recommendedName>
</protein>
<evidence type="ECO:0000259" key="15">
    <source>
        <dbReference type="PROSITE" id="PS51910"/>
    </source>
</evidence>
<feature type="disulfide bond" evidence="10">
    <location>
        <begin position="315"/>
        <end position="327"/>
    </location>
</feature>
<dbReference type="InterPro" id="IPR001579">
    <property type="entry name" value="Glyco_hydro_18_chit_AS"/>
</dbReference>
<dbReference type="GO" id="GO:0008061">
    <property type="term" value="F:chitin binding"/>
    <property type="evidence" value="ECO:0007669"/>
    <property type="project" value="UniProtKB-UniRule"/>
</dbReference>
<dbReference type="FunFam" id="3.20.20.80:FF:000159">
    <property type="entry name" value="Class V chitinase, putative"/>
    <property type="match status" value="1"/>
</dbReference>
<feature type="signal peptide" evidence="13">
    <location>
        <begin position="1"/>
        <end position="17"/>
    </location>
</feature>
<dbReference type="InterPro" id="IPR036861">
    <property type="entry name" value="Endochitinase-like_sf"/>
</dbReference>
<organism evidence="16 17">
    <name type="scientific">Aspergillus cristatus</name>
    <name type="common">Chinese Fuzhuan brick tea-fermentation fungus</name>
    <name type="synonym">Eurotium cristatum</name>
    <dbReference type="NCBI Taxonomy" id="573508"/>
    <lineage>
        <taxon>Eukaryota</taxon>
        <taxon>Fungi</taxon>
        <taxon>Dikarya</taxon>
        <taxon>Ascomycota</taxon>
        <taxon>Pezizomycotina</taxon>
        <taxon>Eurotiomycetes</taxon>
        <taxon>Eurotiomycetidae</taxon>
        <taxon>Eurotiales</taxon>
        <taxon>Aspergillaceae</taxon>
        <taxon>Aspergillus</taxon>
        <taxon>Aspergillus subgen. Aspergillus</taxon>
    </lineage>
</organism>
<dbReference type="SUPFAM" id="SSF51445">
    <property type="entry name" value="(Trans)glycosidases"/>
    <property type="match status" value="1"/>
</dbReference>
<evidence type="ECO:0000259" key="14">
    <source>
        <dbReference type="PROSITE" id="PS50941"/>
    </source>
</evidence>
<keyword evidence="17" id="KW-1185">Reference proteome</keyword>